<sequence length="251" mass="27530">MTAVTDLVHLTPQHSARRVARTGIAARSRGWFGDRGVFCMPVLPSFTLTHQWVRELRRWHPGVLAAVQLRLPGDEPVTVGRYGVPPQRLTAARAAALVRELADPRGYEVFVPRAVTAAEIRHVRSIPQGVGWRYLPGAHGTRPCACPRCLAAGTPGAAKIRRRFSPDGPAPTKPELMAALRAATTSEEIIEALWMLGGRRRGGAEELAYLAVHPDPEVREALAELLGNYRGRAARELRRTLDPQSDETPGR</sequence>
<reference evidence="1" key="1">
    <citation type="submission" date="2021-01" db="EMBL/GenBank/DDBJ databases">
        <title>Whole genome shotgun sequence of Actinoplanes nipponensis NBRC 14063.</title>
        <authorList>
            <person name="Komaki H."/>
            <person name="Tamura T."/>
        </authorList>
    </citation>
    <scope>NUCLEOTIDE SEQUENCE</scope>
    <source>
        <strain evidence="1">NBRC 14063</strain>
    </source>
</reference>
<evidence type="ECO:0000313" key="2">
    <source>
        <dbReference type="Proteomes" id="UP000647172"/>
    </source>
</evidence>
<dbReference type="Proteomes" id="UP000647172">
    <property type="component" value="Unassembled WGS sequence"/>
</dbReference>
<accession>A0A919MMJ1</accession>
<organism evidence="1 2">
    <name type="scientific">Actinoplanes nipponensis</name>
    <dbReference type="NCBI Taxonomy" id="135950"/>
    <lineage>
        <taxon>Bacteria</taxon>
        <taxon>Bacillati</taxon>
        <taxon>Actinomycetota</taxon>
        <taxon>Actinomycetes</taxon>
        <taxon>Micromonosporales</taxon>
        <taxon>Micromonosporaceae</taxon>
        <taxon>Actinoplanes</taxon>
    </lineage>
</organism>
<gene>
    <name evidence="1" type="ORF">Ani05nite_41350</name>
</gene>
<comment type="caution">
    <text evidence="1">The sequence shown here is derived from an EMBL/GenBank/DDBJ whole genome shotgun (WGS) entry which is preliminary data.</text>
</comment>
<evidence type="ECO:0000313" key="1">
    <source>
        <dbReference type="EMBL" id="GIE50601.1"/>
    </source>
</evidence>
<name>A0A919MMJ1_9ACTN</name>
<keyword evidence="2" id="KW-1185">Reference proteome</keyword>
<proteinExistence type="predicted"/>
<dbReference type="EMBL" id="BOMQ01000051">
    <property type="protein sequence ID" value="GIE50601.1"/>
    <property type="molecule type" value="Genomic_DNA"/>
</dbReference>
<evidence type="ECO:0008006" key="3">
    <source>
        <dbReference type="Google" id="ProtNLM"/>
    </source>
</evidence>
<protein>
    <recommendedName>
        <fullName evidence="3">HEAT repeat domain-containing protein</fullName>
    </recommendedName>
</protein>
<dbReference type="AlphaFoldDB" id="A0A919MMJ1"/>